<evidence type="ECO:0000256" key="1">
    <source>
        <dbReference type="ARBA" id="ARBA00004429"/>
    </source>
</evidence>
<dbReference type="Pfam" id="PF04290">
    <property type="entry name" value="DctQ"/>
    <property type="match status" value="1"/>
</dbReference>
<keyword evidence="5 9" id="KW-0812">Transmembrane</keyword>
<proteinExistence type="inferred from homology"/>
<keyword evidence="2" id="KW-0813">Transport</keyword>
<feature type="transmembrane region" description="Helical" evidence="9">
    <location>
        <begin position="151"/>
        <end position="173"/>
    </location>
</feature>
<comment type="similarity">
    <text evidence="8">Belongs to the TRAP transporter small permease family.</text>
</comment>
<comment type="subcellular location">
    <subcellularLocation>
        <location evidence="1">Cell inner membrane</location>
        <topology evidence="1">Multi-pass membrane protein</topology>
    </subcellularLocation>
</comment>
<evidence type="ECO:0000313" key="11">
    <source>
        <dbReference type="EMBL" id="SME91498.1"/>
    </source>
</evidence>
<dbReference type="GO" id="GO:0005886">
    <property type="term" value="C:plasma membrane"/>
    <property type="evidence" value="ECO:0007669"/>
    <property type="project" value="UniProtKB-SubCell"/>
</dbReference>
<dbReference type="InterPro" id="IPR007387">
    <property type="entry name" value="TRAP_DctQ"/>
</dbReference>
<evidence type="ECO:0000256" key="5">
    <source>
        <dbReference type="ARBA" id="ARBA00022692"/>
    </source>
</evidence>
<evidence type="ECO:0000256" key="2">
    <source>
        <dbReference type="ARBA" id="ARBA00022448"/>
    </source>
</evidence>
<evidence type="ECO:0000256" key="6">
    <source>
        <dbReference type="ARBA" id="ARBA00022989"/>
    </source>
</evidence>
<accession>A0A1Y6B4I0</accession>
<feature type="domain" description="Tripartite ATP-independent periplasmic transporters DctQ component" evidence="10">
    <location>
        <begin position="23"/>
        <end position="176"/>
    </location>
</feature>
<evidence type="ECO:0000256" key="7">
    <source>
        <dbReference type="ARBA" id="ARBA00023136"/>
    </source>
</evidence>
<feature type="transmembrane region" description="Helical" evidence="9">
    <location>
        <begin position="49"/>
        <end position="66"/>
    </location>
</feature>
<name>A0A1Y6B4I0_9BACT</name>
<sequence length="182" mass="20372">MNRWLESVHKVLLGLTGLATLLLVLLTTQQVIARYFFQASSIAIQELLWHLFGFIFLIGAASTLHFERHVRVDVFYGGFSSRVKSLINVLGCILLMIPSLLVLIWFGIHDVMQARDFSSVGMNDSGQMNSLWEFFIRGEGSPDPGGLPARWIVKSFLPLGACLLLLQAFVSLLHSIQLITKK</sequence>
<dbReference type="STRING" id="1513793.SAMN06296036_101456"/>
<gene>
    <name evidence="11" type="ORF">SAMN06296036_101456</name>
</gene>
<evidence type="ECO:0000256" key="9">
    <source>
        <dbReference type="SAM" id="Phobius"/>
    </source>
</evidence>
<dbReference type="Proteomes" id="UP000192907">
    <property type="component" value="Unassembled WGS sequence"/>
</dbReference>
<evidence type="ECO:0000313" key="12">
    <source>
        <dbReference type="Proteomes" id="UP000192907"/>
    </source>
</evidence>
<reference evidence="12" key="1">
    <citation type="submission" date="2017-04" db="EMBL/GenBank/DDBJ databases">
        <authorList>
            <person name="Varghese N."/>
            <person name="Submissions S."/>
        </authorList>
    </citation>
    <scope>NUCLEOTIDE SEQUENCE [LARGE SCALE GENOMIC DNA]</scope>
    <source>
        <strain evidence="12">RKEM611</strain>
    </source>
</reference>
<evidence type="ECO:0000259" key="10">
    <source>
        <dbReference type="Pfam" id="PF04290"/>
    </source>
</evidence>
<organism evidence="11 12">
    <name type="scientific">Pseudobacteriovorax antillogorgiicola</name>
    <dbReference type="NCBI Taxonomy" id="1513793"/>
    <lineage>
        <taxon>Bacteria</taxon>
        <taxon>Pseudomonadati</taxon>
        <taxon>Bdellovibrionota</taxon>
        <taxon>Oligoflexia</taxon>
        <taxon>Oligoflexales</taxon>
        <taxon>Pseudobacteriovoracaceae</taxon>
        <taxon>Pseudobacteriovorax</taxon>
    </lineage>
</organism>
<keyword evidence="6 9" id="KW-1133">Transmembrane helix</keyword>
<dbReference type="AlphaFoldDB" id="A0A1Y6B4I0"/>
<feature type="transmembrane region" description="Helical" evidence="9">
    <location>
        <begin position="86"/>
        <end position="108"/>
    </location>
</feature>
<dbReference type="RefSeq" id="WP_159455085.1">
    <property type="nucleotide sequence ID" value="NZ_FWZT01000001.1"/>
</dbReference>
<evidence type="ECO:0000256" key="8">
    <source>
        <dbReference type="ARBA" id="ARBA00038436"/>
    </source>
</evidence>
<evidence type="ECO:0000256" key="3">
    <source>
        <dbReference type="ARBA" id="ARBA00022475"/>
    </source>
</evidence>
<dbReference type="EMBL" id="FWZT01000001">
    <property type="protein sequence ID" value="SME91498.1"/>
    <property type="molecule type" value="Genomic_DNA"/>
</dbReference>
<keyword evidence="7 9" id="KW-0472">Membrane</keyword>
<keyword evidence="12" id="KW-1185">Reference proteome</keyword>
<dbReference type="InterPro" id="IPR055348">
    <property type="entry name" value="DctQ"/>
</dbReference>
<keyword evidence="4" id="KW-0997">Cell inner membrane</keyword>
<protein>
    <submittedName>
        <fullName evidence="11">TRAP-type mannitol/chloroaromatic compound transport system, small permease component</fullName>
    </submittedName>
</protein>
<keyword evidence="3" id="KW-1003">Cell membrane</keyword>
<dbReference type="PANTHER" id="PTHR35011">
    <property type="entry name" value="2,3-DIKETO-L-GULONATE TRAP TRANSPORTER SMALL PERMEASE PROTEIN YIAM"/>
    <property type="match status" value="1"/>
</dbReference>
<dbReference type="PANTHER" id="PTHR35011:SF4">
    <property type="entry name" value="SLL1102 PROTEIN"/>
    <property type="match status" value="1"/>
</dbReference>
<evidence type="ECO:0000256" key="4">
    <source>
        <dbReference type="ARBA" id="ARBA00022519"/>
    </source>
</evidence>